<comment type="caution">
    <text evidence="2">The sequence shown here is derived from an EMBL/GenBank/DDBJ whole genome shotgun (WGS) entry which is preliminary data.</text>
</comment>
<dbReference type="InterPro" id="IPR018530">
    <property type="entry name" value="SiaC"/>
</dbReference>
<organism evidence="2 3">
    <name type="scientific">Cohnella suwonensis</name>
    <dbReference type="NCBI Taxonomy" id="696072"/>
    <lineage>
        <taxon>Bacteria</taxon>
        <taxon>Bacillati</taxon>
        <taxon>Bacillota</taxon>
        <taxon>Bacilli</taxon>
        <taxon>Bacillales</taxon>
        <taxon>Paenibacillaceae</taxon>
        <taxon>Cohnella</taxon>
    </lineage>
</organism>
<accession>A0ABW0LZZ3</accession>
<evidence type="ECO:0000259" key="1">
    <source>
        <dbReference type="Pfam" id="PF09345"/>
    </source>
</evidence>
<gene>
    <name evidence="2" type="ORF">ACFPPD_19490</name>
</gene>
<protein>
    <submittedName>
        <fullName evidence="2">DUF1987 domain-containing protein</fullName>
    </submittedName>
</protein>
<keyword evidence="3" id="KW-1185">Reference proteome</keyword>
<dbReference type="Proteomes" id="UP001596105">
    <property type="component" value="Unassembled WGS sequence"/>
</dbReference>
<evidence type="ECO:0000313" key="3">
    <source>
        <dbReference type="Proteomes" id="UP001596105"/>
    </source>
</evidence>
<evidence type="ECO:0000313" key="2">
    <source>
        <dbReference type="EMBL" id="MFC5470875.1"/>
    </source>
</evidence>
<dbReference type="EMBL" id="JBHSMH010000077">
    <property type="protein sequence ID" value="MFC5470875.1"/>
    <property type="molecule type" value="Genomic_DNA"/>
</dbReference>
<dbReference type="RefSeq" id="WP_209748013.1">
    <property type="nucleotide sequence ID" value="NZ_JBHSMH010000077.1"/>
</dbReference>
<name>A0ABW0LZZ3_9BACL</name>
<proteinExistence type="predicted"/>
<sequence length="131" mass="15327">MNQLQPISIKSSRTSPEVHFDPEQGTLLIRGQSYPENAFNFYEPLLQWVDEYLVQLSTEATVHFELELPYINTSSTKCFMMLLEKMEAGHLSGKNITVYWRYDEDNESELECAEEFKEDLTLPFHIIAKEE</sequence>
<feature type="domain" description="SiaC family regulatory phosphoprotein" evidence="1">
    <location>
        <begin position="9"/>
        <end position="128"/>
    </location>
</feature>
<dbReference type="Pfam" id="PF09345">
    <property type="entry name" value="SiaC"/>
    <property type="match status" value="1"/>
</dbReference>
<reference evidence="3" key="1">
    <citation type="journal article" date="2019" name="Int. J. Syst. Evol. Microbiol.">
        <title>The Global Catalogue of Microorganisms (GCM) 10K type strain sequencing project: providing services to taxonomists for standard genome sequencing and annotation.</title>
        <authorList>
            <consortium name="The Broad Institute Genomics Platform"/>
            <consortium name="The Broad Institute Genome Sequencing Center for Infectious Disease"/>
            <person name="Wu L."/>
            <person name="Ma J."/>
        </authorList>
    </citation>
    <scope>NUCLEOTIDE SEQUENCE [LARGE SCALE GENOMIC DNA]</scope>
    <source>
        <strain evidence="3">CCUG 57113</strain>
    </source>
</reference>